<feature type="transmembrane region" description="Helical" evidence="1">
    <location>
        <begin position="82"/>
        <end position="100"/>
    </location>
</feature>
<feature type="transmembrane region" description="Helical" evidence="1">
    <location>
        <begin position="197"/>
        <end position="218"/>
    </location>
</feature>
<dbReference type="EMBL" id="CP047897">
    <property type="protein sequence ID" value="QHL88124.1"/>
    <property type="molecule type" value="Genomic_DNA"/>
</dbReference>
<protein>
    <recommendedName>
        <fullName evidence="4">Glycosyltransferase RgtA/B/C/D-like domain-containing protein</fullName>
    </recommendedName>
</protein>
<sequence length="469" mass="54159">MKTLKESLPFIIPFCLLAVLLTVWVRHNGFFWDSILLGSTYGQWYYQTNFSTLFVPQEIAGYPPLFGMYLAFGWKLFDKTLVVSHFLMLPFLLGIVWQVYLLAKRYVPTFWIGIALLLVLLDPTLVAQSAQMAPDVVLVFFYLLAINSLLRKGALLYAVCLIALVLLSPRGQIMVAALFLTDLLIHRLHGGGLTKEYLFLFCKRYFPTGIVLLLWLVLHFQHFGWVGFNRGSDWGAYATMVNLTGFFRNIGILIWRLIDFGRILLWITALVLLWQMRRKLPLDVKELILLLLVPFLTLGLILVWFTNPIAHRYWLVVYVFLGLLTARLLLLLKNPQPRWGVTALLALSLVSGHFWVYPQRIAKGWDATLAHLPYYELRKEMLHYLNQRQIPWQQVGSDFPNLASPAATDLTTDTRTLAPKDLSTQTYILYSNVFNGFTDQELASLNSDGWQVIKELRRGQVYMRLYQKK</sequence>
<dbReference type="KEGG" id="nib:GU926_12050"/>
<evidence type="ECO:0000313" key="2">
    <source>
        <dbReference type="EMBL" id="QHL88124.1"/>
    </source>
</evidence>
<evidence type="ECO:0000313" key="3">
    <source>
        <dbReference type="Proteomes" id="UP000464214"/>
    </source>
</evidence>
<gene>
    <name evidence="2" type="ORF">GU926_12050</name>
</gene>
<feature type="transmembrane region" description="Helical" evidence="1">
    <location>
        <begin position="339"/>
        <end position="357"/>
    </location>
</feature>
<evidence type="ECO:0008006" key="4">
    <source>
        <dbReference type="Google" id="ProtNLM"/>
    </source>
</evidence>
<feature type="transmembrane region" description="Helical" evidence="1">
    <location>
        <begin position="313"/>
        <end position="332"/>
    </location>
</feature>
<keyword evidence="1" id="KW-0812">Transmembrane</keyword>
<feature type="transmembrane region" description="Helical" evidence="1">
    <location>
        <begin position="253"/>
        <end position="275"/>
    </location>
</feature>
<feature type="transmembrane region" description="Helical" evidence="1">
    <location>
        <begin position="132"/>
        <end position="150"/>
    </location>
</feature>
<keyword evidence="3" id="KW-1185">Reference proteome</keyword>
<reference evidence="2 3" key="1">
    <citation type="submission" date="2020-01" db="EMBL/GenBank/DDBJ databases">
        <authorList>
            <person name="Kim M."/>
        </authorList>
    </citation>
    <scope>NUCLEOTIDE SEQUENCE [LARGE SCALE GENOMIC DNA]</scope>
    <source>
        <strain evidence="2 3">BT10</strain>
    </source>
</reference>
<dbReference type="AlphaFoldDB" id="A0A6P1NZZ2"/>
<keyword evidence="1" id="KW-1133">Transmembrane helix</keyword>
<feature type="transmembrane region" description="Helical" evidence="1">
    <location>
        <begin position="7"/>
        <end position="25"/>
    </location>
</feature>
<feature type="transmembrane region" description="Helical" evidence="1">
    <location>
        <begin position="106"/>
        <end position="125"/>
    </location>
</feature>
<feature type="transmembrane region" description="Helical" evidence="1">
    <location>
        <begin position="287"/>
        <end position="307"/>
    </location>
</feature>
<accession>A0A6P1NZZ2</accession>
<organism evidence="2 3">
    <name type="scientific">Nibribacter ruber</name>
    <dbReference type="NCBI Taxonomy" id="2698458"/>
    <lineage>
        <taxon>Bacteria</taxon>
        <taxon>Pseudomonadati</taxon>
        <taxon>Bacteroidota</taxon>
        <taxon>Cytophagia</taxon>
        <taxon>Cytophagales</taxon>
        <taxon>Hymenobacteraceae</taxon>
        <taxon>Nibribacter</taxon>
    </lineage>
</organism>
<proteinExistence type="predicted"/>
<name>A0A6P1NZZ2_9BACT</name>
<dbReference type="Proteomes" id="UP000464214">
    <property type="component" value="Chromosome"/>
</dbReference>
<keyword evidence="1" id="KW-0472">Membrane</keyword>
<dbReference type="RefSeq" id="WP_160692189.1">
    <property type="nucleotide sequence ID" value="NZ_CP047897.1"/>
</dbReference>
<evidence type="ECO:0000256" key="1">
    <source>
        <dbReference type="SAM" id="Phobius"/>
    </source>
</evidence>